<reference evidence="2" key="1">
    <citation type="submission" date="2023-07" db="EMBL/GenBank/DDBJ databases">
        <title>30 novel species of actinomycetes from the DSMZ collection.</title>
        <authorList>
            <person name="Nouioui I."/>
        </authorList>
    </citation>
    <scope>NUCLEOTIDE SEQUENCE [LARGE SCALE GENOMIC DNA]</scope>
    <source>
        <strain evidence="2">DSM 41770</strain>
    </source>
</reference>
<keyword evidence="2" id="KW-1185">Reference proteome</keyword>
<dbReference type="InterPro" id="IPR011010">
    <property type="entry name" value="DNA_brk_join_enz"/>
</dbReference>
<protein>
    <recommendedName>
        <fullName evidence="3">Integrase</fullName>
    </recommendedName>
</protein>
<comment type="caution">
    <text evidence="1">The sequence shown here is derived from an EMBL/GenBank/DDBJ whole genome shotgun (WGS) entry which is preliminary data.</text>
</comment>
<evidence type="ECO:0000313" key="1">
    <source>
        <dbReference type="EMBL" id="MDT0430995.1"/>
    </source>
</evidence>
<evidence type="ECO:0000313" key="2">
    <source>
        <dbReference type="Proteomes" id="UP001183777"/>
    </source>
</evidence>
<dbReference type="EMBL" id="JAVREX010000012">
    <property type="protein sequence ID" value="MDT0430995.1"/>
    <property type="molecule type" value="Genomic_DNA"/>
</dbReference>
<proteinExistence type="predicted"/>
<organism evidence="1 2">
    <name type="scientific">Streptomyces salyersiae</name>
    <dbReference type="NCBI Taxonomy" id="3075530"/>
    <lineage>
        <taxon>Bacteria</taxon>
        <taxon>Bacillati</taxon>
        <taxon>Actinomycetota</taxon>
        <taxon>Actinomycetes</taxon>
        <taxon>Kitasatosporales</taxon>
        <taxon>Streptomycetaceae</taxon>
        <taxon>Streptomyces</taxon>
    </lineage>
</organism>
<gene>
    <name evidence="1" type="ORF">RM649_25545</name>
</gene>
<evidence type="ECO:0008006" key="3">
    <source>
        <dbReference type="Google" id="ProtNLM"/>
    </source>
</evidence>
<accession>A0ABU2RR51</accession>
<dbReference type="SUPFAM" id="SSF56349">
    <property type="entry name" value="DNA breaking-rejoining enzymes"/>
    <property type="match status" value="1"/>
</dbReference>
<sequence length="84" mass="9169">MVTECRYEHLRRHGLRHTGPAWFADTGAQVHVLRGIAGHGSLVTTQRCPHPDVHKITAAGTALSARLSALRAPRSLPDPVVMTR</sequence>
<dbReference type="Proteomes" id="UP001183777">
    <property type="component" value="Unassembled WGS sequence"/>
</dbReference>
<name>A0ABU2RR51_9ACTN</name>